<evidence type="ECO:0000313" key="1">
    <source>
        <dbReference type="EMBL" id="CAM9871113.1"/>
    </source>
</evidence>
<organism evidence="1 2">
    <name type="scientific">Rangifer tarandus platyrhynchus</name>
    <name type="common">Svalbard reindeer</name>
    <dbReference type="NCBI Taxonomy" id="3082113"/>
    <lineage>
        <taxon>Eukaryota</taxon>
        <taxon>Metazoa</taxon>
        <taxon>Chordata</taxon>
        <taxon>Craniata</taxon>
        <taxon>Vertebrata</taxon>
        <taxon>Euteleostomi</taxon>
        <taxon>Mammalia</taxon>
        <taxon>Eutheria</taxon>
        <taxon>Laurasiatheria</taxon>
        <taxon>Artiodactyla</taxon>
        <taxon>Ruminantia</taxon>
        <taxon>Pecora</taxon>
        <taxon>Cervidae</taxon>
        <taxon>Odocoileinae</taxon>
        <taxon>Rangifer</taxon>
    </lineage>
</organism>
<evidence type="ECO:0000313" key="2">
    <source>
        <dbReference type="Proteomes" id="UP001162501"/>
    </source>
</evidence>
<reference evidence="1" key="2">
    <citation type="submission" date="2025-03" db="EMBL/GenBank/DDBJ databases">
        <authorList>
            <consortium name="ELIXIR-Norway"/>
            <consortium name="Elixir Norway"/>
        </authorList>
    </citation>
    <scope>NUCLEOTIDE SEQUENCE</scope>
</reference>
<gene>
    <name evidence="1" type="ORF">MRATA1EN22A_LOCUS8654</name>
</gene>
<dbReference type="Proteomes" id="UP001162501">
    <property type="component" value="Chromosome 19"/>
</dbReference>
<name>A0AC59YQJ7_RANTA</name>
<proteinExistence type="predicted"/>
<dbReference type="EMBL" id="OX596103">
    <property type="protein sequence ID" value="CAM9871113.1"/>
    <property type="molecule type" value="Genomic_DNA"/>
</dbReference>
<sequence>MEEPQTEAAGYGGLSKVSDNASPDSRVDKMEMSEARLLNEAPQTRRDPRPHRRAHPSVPGVQKPTSQDPCPPQRRGSLTAAQLPATAALSAARVPMTHVAPPPRAAGGGSARMRTRIR</sequence>
<protein>
    <submittedName>
        <fullName evidence="1">Uncharacterized protein</fullName>
    </submittedName>
</protein>
<accession>A0AC59YQJ7</accession>
<reference evidence="1" key="1">
    <citation type="submission" date="2023-05" db="EMBL/GenBank/DDBJ databases">
        <authorList>
            <consortium name="ELIXIR-Norway"/>
        </authorList>
    </citation>
    <scope>NUCLEOTIDE SEQUENCE</scope>
</reference>